<dbReference type="InterPro" id="IPR000238">
    <property type="entry name" value="RbfA"/>
</dbReference>
<organism evidence="3 4">
    <name type="scientific">Stecheria intestinalis</name>
    <dbReference type="NCBI Taxonomy" id="2606630"/>
    <lineage>
        <taxon>Bacteria</taxon>
        <taxon>Bacillati</taxon>
        <taxon>Bacillota</taxon>
        <taxon>Erysipelotrichia</taxon>
        <taxon>Erysipelotrichales</taxon>
        <taxon>Erysipelotrichaceae</taxon>
        <taxon>Stecheria</taxon>
    </lineage>
</organism>
<comment type="similarity">
    <text evidence="2">Belongs to the RbfA family.</text>
</comment>
<sequence length="119" mass="13901">MAKTVKQKRLEGIIRRDVTEIIAFQVKDPDVSNVTVTDVRVSNDHSYATIYVTFYGNKSHRDAMAALEKAKGYIRSELAQRLDIRRCPELRFEIDRTEENGRHIDELIARIHEQENRTE</sequence>
<keyword evidence="4" id="KW-1185">Reference proteome</keyword>
<evidence type="ECO:0000256" key="1">
    <source>
        <dbReference type="ARBA" id="ARBA00022517"/>
    </source>
</evidence>
<dbReference type="RefSeq" id="WP_105303806.1">
    <property type="nucleotide sequence ID" value="NZ_JAQXPC010000106.1"/>
</dbReference>
<dbReference type="PROSITE" id="PS01319">
    <property type="entry name" value="RBFA"/>
    <property type="match status" value="1"/>
</dbReference>
<evidence type="ECO:0000256" key="2">
    <source>
        <dbReference type="HAMAP-Rule" id="MF_00003"/>
    </source>
</evidence>
<dbReference type="InterPro" id="IPR023799">
    <property type="entry name" value="RbfA_dom_sf"/>
</dbReference>
<dbReference type="GO" id="GO:0043024">
    <property type="term" value="F:ribosomal small subunit binding"/>
    <property type="evidence" value="ECO:0007669"/>
    <property type="project" value="TreeGrafter"/>
</dbReference>
<dbReference type="PANTHER" id="PTHR33515">
    <property type="entry name" value="RIBOSOME-BINDING FACTOR A, CHLOROPLASTIC-RELATED"/>
    <property type="match status" value="1"/>
</dbReference>
<dbReference type="GO" id="GO:0030490">
    <property type="term" value="P:maturation of SSU-rRNA"/>
    <property type="evidence" value="ECO:0007669"/>
    <property type="project" value="UniProtKB-UniRule"/>
</dbReference>
<name>A0A7X2NQ64_9FIRM</name>
<dbReference type="EMBL" id="VUMN01000001">
    <property type="protein sequence ID" value="MSS57551.1"/>
    <property type="molecule type" value="Genomic_DNA"/>
</dbReference>
<dbReference type="GO" id="GO:0005829">
    <property type="term" value="C:cytosol"/>
    <property type="evidence" value="ECO:0007669"/>
    <property type="project" value="TreeGrafter"/>
</dbReference>
<evidence type="ECO:0000313" key="4">
    <source>
        <dbReference type="Proteomes" id="UP000461880"/>
    </source>
</evidence>
<dbReference type="Proteomes" id="UP000461880">
    <property type="component" value="Unassembled WGS sequence"/>
</dbReference>
<comment type="subunit">
    <text evidence="2">Monomer. Binds 30S ribosomal subunits, but not 50S ribosomal subunits or 70S ribosomes.</text>
</comment>
<dbReference type="Gene3D" id="3.30.300.20">
    <property type="match status" value="1"/>
</dbReference>
<evidence type="ECO:0000313" key="3">
    <source>
        <dbReference type="EMBL" id="MSS57551.1"/>
    </source>
</evidence>
<proteinExistence type="inferred from homology"/>
<dbReference type="SUPFAM" id="SSF89919">
    <property type="entry name" value="Ribosome-binding factor A, RbfA"/>
    <property type="match status" value="1"/>
</dbReference>
<comment type="subcellular location">
    <subcellularLocation>
        <location evidence="2">Cytoplasm</location>
    </subcellularLocation>
</comment>
<dbReference type="PANTHER" id="PTHR33515:SF1">
    <property type="entry name" value="RIBOSOME-BINDING FACTOR A, CHLOROPLASTIC-RELATED"/>
    <property type="match status" value="1"/>
</dbReference>
<accession>A0A7X2NQ64</accession>
<keyword evidence="2" id="KW-0963">Cytoplasm</keyword>
<keyword evidence="1 2" id="KW-0690">Ribosome biogenesis</keyword>
<comment type="function">
    <text evidence="2">One of several proteins that assist in the late maturation steps of the functional core of the 30S ribosomal subunit. Associates with free 30S ribosomal subunits (but not with 30S subunits that are part of 70S ribosomes or polysomes). Required for efficient processing of 16S rRNA. May interact with the 5'-terminal helix region of 16S rRNA.</text>
</comment>
<reference evidence="3 4" key="1">
    <citation type="submission" date="2019-08" db="EMBL/GenBank/DDBJ databases">
        <title>In-depth cultivation of the pig gut microbiome towards novel bacterial diversity and tailored functional studies.</title>
        <authorList>
            <person name="Wylensek D."/>
            <person name="Hitch T.C.A."/>
            <person name="Clavel T."/>
        </authorList>
    </citation>
    <scope>NUCLEOTIDE SEQUENCE [LARGE SCALE GENOMIC DNA]</scope>
    <source>
        <strain evidence="3 4">Oil+RF-744-GAM-WT-6</strain>
    </source>
</reference>
<dbReference type="NCBIfam" id="TIGR00082">
    <property type="entry name" value="rbfA"/>
    <property type="match status" value="1"/>
</dbReference>
<gene>
    <name evidence="2 3" type="primary">rbfA</name>
    <name evidence="3" type="ORF">FYJ51_01320</name>
</gene>
<comment type="caution">
    <text evidence="3">The sequence shown here is derived from an EMBL/GenBank/DDBJ whole genome shotgun (WGS) entry which is preliminary data.</text>
</comment>
<dbReference type="Pfam" id="PF02033">
    <property type="entry name" value="RBFA"/>
    <property type="match status" value="1"/>
</dbReference>
<protein>
    <recommendedName>
        <fullName evidence="2">Ribosome-binding factor A</fullName>
    </recommendedName>
</protein>
<dbReference type="InterPro" id="IPR015946">
    <property type="entry name" value="KH_dom-like_a/b"/>
</dbReference>
<dbReference type="HAMAP" id="MF_00003">
    <property type="entry name" value="RbfA"/>
    <property type="match status" value="1"/>
</dbReference>
<dbReference type="AlphaFoldDB" id="A0A7X2NQ64"/>
<dbReference type="InterPro" id="IPR020053">
    <property type="entry name" value="Ribosome-bd_factorA_CS"/>
</dbReference>